<name>A0A0B3S2J6_9RHOB</name>
<keyword evidence="3" id="KW-1185">Reference proteome</keyword>
<sequence>MAAPIPSDPLARPEEFPAAFIAAWQTRRGEAIAALFTEDADFVNVTGLWWHGRAAIAKPHDYALKSFFRETTLRAGRTEIRRLGEDVAVVRCRLTLSGQIAPDSSIAGNRQTILTAVLQRGPGGWLAVSAQNTDVVPGKETHVNSGALAAVDYRQR</sequence>
<dbReference type="InterPro" id="IPR027843">
    <property type="entry name" value="DUF4440"/>
</dbReference>
<dbReference type="NCBIfam" id="TIGR02246">
    <property type="entry name" value="SgcJ/EcaC family oxidoreductase"/>
    <property type="match status" value="1"/>
</dbReference>
<reference evidence="2 3" key="1">
    <citation type="submission" date="2014-10" db="EMBL/GenBank/DDBJ databases">
        <title>Genome sequence of Ponticoccus sp. strain UMTAT08 isolated from clonal culture of toxic dinoflagellate Alexandrium tamiyavanichii.</title>
        <authorList>
            <person name="Gan H.Y."/>
            <person name="Muhd D.-D."/>
            <person name="Mohd Noor M.E."/>
            <person name="Yeong Y.S."/>
            <person name="Usup G."/>
        </authorList>
    </citation>
    <scope>NUCLEOTIDE SEQUENCE [LARGE SCALE GENOMIC DNA]</scope>
    <source>
        <strain evidence="2 3">UMTAT08</strain>
    </source>
</reference>
<dbReference type="InterPro" id="IPR011944">
    <property type="entry name" value="Steroid_delta5-4_isomerase"/>
</dbReference>
<feature type="domain" description="DUF4440" evidence="1">
    <location>
        <begin position="19"/>
        <end position="126"/>
    </location>
</feature>
<dbReference type="EMBL" id="JSUQ01000003">
    <property type="protein sequence ID" value="KHQ54487.1"/>
    <property type="molecule type" value="Genomic_DNA"/>
</dbReference>
<dbReference type="PATRIC" id="fig|1515334.3.peg.1084"/>
<dbReference type="SUPFAM" id="SSF54427">
    <property type="entry name" value="NTF2-like"/>
    <property type="match status" value="1"/>
</dbReference>
<dbReference type="OrthoDB" id="122531at2"/>
<evidence type="ECO:0000259" key="1">
    <source>
        <dbReference type="Pfam" id="PF14534"/>
    </source>
</evidence>
<dbReference type="InterPro" id="IPR032710">
    <property type="entry name" value="NTF2-like_dom_sf"/>
</dbReference>
<dbReference type="Proteomes" id="UP000030960">
    <property type="component" value="Unassembled WGS sequence"/>
</dbReference>
<comment type="caution">
    <text evidence="2">The sequence shown here is derived from an EMBL/GenBank/DDBJ whole genome shotgun (WGS) entry which is preliminary data.</text>
</comment>
<accession>A0A0B3S2J6</accession>
<dbReference type="Pfam" id="PF14534">
    <property type="entry name" value="DUF4440"/>
    <property type="match status" value="1"/>
</dbReference>
<evidence type="ECO:0000313" key="3">
    <source>
        <dbReference type="Proteomes" id="UP000030960"/>
    </source>
</evidence>
<organism evidence="2 3">
    <name type="scientific">Mameliella alba</name>
    <dbReference type="NCBI Taxonomy" id="561184"/>
    <lineage>
        <taxon>Bacteria</taxon>
        <taxon>Pseudomonadati</taxon>
        <taxon>Pseudomonadota</taxon>
        <taxon>Alphaproteobacteria</taxon>
        <taxon>Rhodobacterales</taxon>
        <taxon>Roseobacteraceae</taxon>
        <taxon>Mameliella</taxon>
    </lineage>
</organism>
<dbReference type="Gene3D" id="3.10.450.50">
    <property type="match status" value="1"/>
</dbReference>
<gene>
    <name evidence="2" type="ORF">OA50_01082</name>
</gene>
<protein>
    <recommendedName>
        <fullName evidence="1">DUF4440 domain-containing protein</fullName>
    </recommendedName>
</protein>
<evidence type="ECO:0000313" key="2">
    <source>
        <dbReference type="EMBL" id="KHQ54487.1"/>
    </source>
</evidence>
<proteinExistence type="predicted"/>
<dbReference type="STRING" id="561184.SAMN05216376_105253"/>
<dbReference type="RefSeq" id="WP_043138233.1">
    <property type="nucleotide sequence ID" value="NZ_JSUQ01000003.1"/>
</dbReference>
<dbReference type="AlphaFoldDB" id="A0A0B3S2J6"/>